<accession>A0A5C8NXU8</accession>
<organism evidence="1 2">
    <name type="scientific">Zeimonas arvi</name>
    <dbReference type="NCBI Taxonomy" id="2498847"/>
    <lineage>
        <taxon>Bacteria</taxon>
        <taxon>Pseudomonadati</taxon>
        <taxon>Pseudomonadota</taxon>
        <taxon>Betaproteobacteria</taxon>
        <taxon>Burkholderiales</taxon>
        <taxon>Burkholderiaceae</taxon>
        <taxon>Zeimonas</taxon>
    </lineage>
</organism>
<evidence type="ECO:0000313" key="1">
    <source>
        <dbReference type="EMBL" id="TXL66138.1"/>
    </source>
</evidence>
<proteinExistence type="predicted"/>
<dbReference type="Proteomes" id="UP000321548">
    <property type="component" value="Unassembled WGS sequence"/>
</dbReference>
<protein>
    <submittedName>
        <fullName evidence="1">UPF0280 family protein</fullName>
    </submittedName>
</protein>
<comment type="caution">
    <text evidence="1">The sequence shown here is derived from an EMBL/GenBank/DDBJ whole genome shotgun (WGS) entry which is preliminary data.</text>
</comment>
<sequence length="319" mass="33102">MTAQRAPLPGNRWHFAHGPIDLVIGAEGVSSVVAAAHEAAWARFATVLGELVGELGLLRAPIGRPRQDGHREASAAVRPRVDCPLAGPVAQRMWRACLPLSSEYITPMAAVAGSVADEIVAAYRRPGIERAWVNNGGDIALYLAQGASVRVGLFADLARFAPVAGGRPGDRAGLALDGKFEIDSAMPVRGIATSGWRGRSFSLGIADSVTVLARTAAQADAAATIVANAVDVDDPGIVRRPACELRDDTDLGKLPVVVDVPALAPQRVARALEQGALRARELHDRGLLEAAILVCQGRAVGVATPAAAASAGRIPLECA</sequence>
<evidence type="ECO:0000313" key="2">
    <source>
        <dbReference type="Proteomes" id="UP000321548"/>
    </source>
</evidence>
<dbReference type="NCBIfam" id="NF003322">
    <property type="entry name" value="PRK04334.1-2"/>
    <property type="match status" value="1"/>
</dbReference>
<dbReference type="AlphaFoldDB" id="A0A5C8NXU8"/>
<keyword evidence="2" id="KW-1185">Reference proteome</keyword>
<dbReference type="SUPFAM" id="SSF143631">
    <property type="entry name" value="ApbE-like"/>
    <property type="match status" value="1"/>
</dbReference>
<dbReference type="Gene3D" id="3.10.520.10">
    <property type="entry name" value="ApbE-like domains"/>
    <property type="match status" value="1"/>
</dbReference>
<name>A0A5C8NXU8_9BURK</name>
<dbReference type="EMBL" id="VDUY01000003">
    <property type="protein sequence ID" value="TXL66138.1"/>
    <property type="molecule type" value="Genomic_DNA"/>
</dbReference>
<dbReference type="RefSeq" id="WP_147704050.1">
    <property type="nucleotide sequence ID" value="NZ_VDUY01000003.1"/>
</dbReference>
<dbReference type="InterPro" id="IPR003374">
    <property type="entry name" value="ApbE-like_sf"/>
</dbReference>
<reference evidence="1 2" key="1">
    <citation type="submission" date="2019-06" db="EMBL/GenBank/DDBJ databases">
        <title>Quisquiliibacterium sp. nov., isolated from a maize field.</title>
        <authorList>
            <person name="Lin S.-Y."/>
            <person name="Tsai C.-F."/>
            <person name="Young C.-C."/>
        </authorList>
    </citation>
    <scope>NUCLEOTIDE SEQUENCE [LARGE SCALE GENOMIC DNA]</scope>
    <source>
        <strain evidence="1 2">CC-CFT501</strain>
    </source>
</reference>
<dbReference type="OrthoDB" id="8990499at2"/>
<gene>
    <name evidence="1" type="ORF">FHP08_08665</name>
</gene>